<dbReference type="RefSeq" id="XP_040714034.1">
    <property type="nucleotide sequence ID" value="XM_040865314.1"/>
</dbReference>
<feature type="region of interest" description="Disordered" evidence="13">
    <location>
        <begin position="1415"/>
        <end position="1491"/>
    </location>
</feature>
<feature type="compositionally biased region" description="Polar residues" evidence="13">
    <location>
        <begin position="320"/>
        <end position="331"/>
    </location>
</feature>
<feature type="region of interest" description="Disordered" evidence="13">
    <location>
        <begin position="665"/>
        <end position="689"/>
    </location>
</feature>
<dbReference type="STRING" id="1141098.A0A1Y2DSG3"/>
<sequence length="1776" mass="197430">MTRNNLRDHLTWLLANVALSAPNAPLLPDARDLPGELSTLGANAFPPSTSHPTLGTTARTTGRSESSFSVPHAAVRSLRSTATNDSRTPTRQAREGLDEDGIAESQANMGRLVQNSASRKRTLVVQQEQLLTPASTTGAGPLQRAYSASLRNPGVHPSNPRAEAFHLEPGTKESVNTTSRNVSPQRKPEMKPQTPVVTPAPPIFNEAELETVDLTGADEFTSSDSGQFEFDDDVRLWAEDCATRPEPPPERRGKKRKSSEISRRTTPSTDDSDEEFPNIDDILDDSVLHQSVVHNMKRSKKLTPRTPERRRETALDSFEGSRTTNGQPEQPRSSKTEPHEQSTNAMCSPAKGTTPLKRASSDDSLVADKVRETPRKVESDLEDNLGSPFESNPPPSQLPRRDSRVIQDSEDEWATPPSHHVSVVTIHSASDEKCREESKCSRSPDNISRPNVSIIPSKPGRPALKREPEADVSPPRRGLGQKTVGVEKSHGQDDTTSKSSQSLVSSQIMPVLSDDVKAAILKFFIAKPSVARRKRGLLDEKLQQNREAFRAAVNSGEIEQGTQLRREKEQLTRQQTALDALANEHQSYRDLIAEKESLVAQIMDAYDRDLDTEGSESKLLELTKQISKQEASLLDSLLKAGINDIGLFQDHGLSSSDRPQRVVQATQVSRDTPQSARVSEYGMPSDRNTDVIMQTQVPRQTNHLAMSNHQRAGERPFSRSAGGQRQQSAFSVSRTIFHRETSFPPRNDGQHQQAFAEDEDGDDLFDDDQDYFDEMHSPNTWQSLHQPKANLESAQRRKSPHKAQSKRNEGYISGSDYGEDIDMLEIAQNIELGQSSERTSHRPSHSVFSETYGNYGPTKQKTAVKRAASSSWRSQISPELTKFPWWPEVKKALKDRFRMAGFRHNQLEAINATLDGKDAFILMPTGGGKSLCYQLPAVITSGKTDGVTIVVSPLLSLMQDQVDHLKALHIQAMSFNGESKPEYRQEVLRTLRNPHPENWIQLLYVTPEMIRNSAAFRNSLVALHRNKKLARLVIDEAHCVSQWGHDFRPDYKELGSFRRDFPQVPIMALTATATQNVIVDIKHNLGIGQCKVFSQSFNRPNLFYEVLRKEKDNIGTIAALIKSKYQGQTGIVYTLSRKSAENIAKKLREHHIVADHYHASIDVEKKAQVQKEWQKGNIKVVVATIAFGMGIDKPDVRFVIHQSLPKSLEGYYQETGRAGRDGKPSTCYLYFGFGDVTQLRKMISDGEGNEQQKERQRNMLNAVTAYADNQSECRRVEILRYFGEPFTKAQCAKTCDNCKRDVTFVLKDFTNIAVAALQLIQDVGQLTLNQCAEILMGLSKKRHTETYGSGIERYSGAAKGTPKHEIHRVIDRLAIEGALGEENVVNRKVGIAIQYFNLGRNAQQYLSGRKRLELTTQTKSSGGQDGSSSKVKPKTPKSTAQKKLDSSRLPPSTNVSSPVRATTKKRKGKAVANYDDEESDEDNYDRHDNGYAKDDFVVADDEVDDEFEAMPPPRRRRQEQTRIAFPKPQNDELAALDEIHKDIITAFVEEAQKKGEAIKNSLSLRQAIFNIQNYRAMAIQWTLSLDEMMNIPGINQDKVRRHGHKFIPLIQHFHARYQEIMPSVGRRRVAVDTGDVSVVDLVSTDEDEDIYDVELEEDNGQDSKYFSGPTPATPPDVQAWNANLERLANAPKSPSSSRARPNSTSTSTFRGGKSFSRGAKRSFARKGSGSFGGRGKSNAGVANKKAPSKRSSSGFTRGGSGRNGGGGGGGIGLMPR</sequence>
<dbReference type="Gene3D" id="3.40.50.300">
    <property type="entry name" value="P-loop containing nucleotide triphosphate hydrolases"/>
    <property type="match status" value="2"/>
</dbReference>
<evidence type="ECO:0000256" key="1">
    <source>
        <dbReference type="ARBA" id="ARBA00004123"/>
    </source>
</evidence>
<dbReference type="GO" id="GO:0043138">
    <property type="term" value="F:3'-5' DNA helicase activity"/>
    <property type="evidence" value="ECO:0007669"/>
    <property type="project" value="UniProtKB-EC"/>
</dbReference>
<evidence type="ECO:0000259" key="15">
    <source>
        <dbReference type="PROSITE" id="PS51192"/>
    </source>
</evidence>
<feature type="region of interest" description="Disordered" evidence="13">
    <location>
        <begin position="149"/>
        <end position="201"/>
    </location>
</feature>
<dbReference type="InterPro" id="IPR044876">
    <property type="entry name" value="HRDC_dom_sf"/>
</dbReference>
<dbReference type="FunFam" id="3.40.50.300:FF:000537">
    <property type="entry name" value="Bloom syndrome RecQ-like helicase"/>
    <property type="match status" value="1"/>
</dbReference>
<evidence type="ECO:0000256" key="5">
    <source>
        <dbReference type="ARBA" id="ARBA00022806"/>
    </source>
</evidence>
<evidence type="ECO:0000256" key="2">
    <source>
        <dbReference type="ARBA" id="ARBA00005446"/>
    </source>
</evidence>
<dbReference type="PROSITE" id="PS50967">
    <property type="entry name" value="HRDC"/>
    <property type="match status" value="1"/>
</dbReference>
<dbReference type="Gene3D" id="1.10.10.10">
    <property type="entry name" value="Winged helix-like DNA-binding domain superfamily/Winged helix DNA-binding domain"/>
    <property type="match status" value="1"/>
</dbReference>
<feature type="region of interest" description="Disordered" evidence="13">
    <location>
        <begin position="708"/>
        <end position="814"/>
    </location>
</feature>
<dbReference type="InParanoid" id="A0A1Y2DSG3"/>
<evidence type="ECO:0000313" key="17">
    <source>
        <dbReference type="EMBL" id="ORY62198.1"/>
    </source>
</evidence>
<keyword evidence="9" id="KW-0539">Nucleus</keyword>
<dbReference type="GO" id="GO:0003677">
    <property type="term" value="F:DNA binding"/>
    <property type="evidence" value="ECO:0007669"/>
    <property type="project" value="UniProtKB-KW"/>
</dbReference>
<keyword evidence="3" id="KW-0547">Nucleotide-binding</keyword>
<feature type="compositionally biased region" description="Polar residues" evidence="13">
    <location>
        <begin position="1449"/>
        <end position="1460"/>
    </location>
</feature>
<reference evidence="17 18" key="1">
    <citation type="submission" date="2016-07" db="EMBL/GenBank/DDBJ databases">
        <title>Pervasive Adenine N6-methylation of Active Genes in Fungi.</title>
        <authorList>
            <consortium name="DOE Joint Genome Institute"/>
            <person name="Mondo S.J."/>
            <person name="Dannebaum R.O."/>
            <person name="Kuo R.C."/>
            <person name="Labutti K."/>
            <person name="Haridas S."/>
            <person name="Kuo A."/>
            <person name="Salamov A."/>
            <person name="Ahrendt S.R."/>
            <person name="Lipzen A."/>
            <person name="Sullivan W."/>
            <person name="Andreopoulos W.B."/>
            <person name="Clum A."/>
            <person name="Lindquist E."/>
            <person name="Daum C."/>
            <person name="Ramamoorthy G.K."/>
            <person name="Gryganskyi A."/>
            <person name="Culley D."/>
            <person name="Magnuson J.K."/>
            <person name="James T.Y."/>
            <person name="O'Malley M.A."/>
            <person name="Stajich J.E."/>
            <person name="Spatafora J.W."/>
            <person name="Visel A."/>
            <person name="Grigoriev I.V."/>
        </authorList>
    </citation>
    <scope>NUCLEOTIDE SEQUENCE [LARGE SCALE GENOMIC DNA]</scope>
    <source>
        <strain evidence="17 18">CBS 129021</strain>
    </source>
</reference>
<feature type="compositionally biased region" description="Polar residues" evidence="13">
    <location>
        <begin position="721"/>
        <end position="734"/>
    </location>
</feature>
<dbReference type="EC" id="5.6.2.4" evidence="11"/>
<feature type="region of interest" description="Disordered" evidence="13">
    <location>
        <begin position="834"/>
        <end position="854"/>
    </location>
</feature>
<dbReference type="Proteomes" id="UP000193689">
    <property type="component" value="Unassembled WGS sequence"/>
</dbReference>
<dbReference type="Pfam" id="PF16124">
    <property type="entry name" value="RecQ_Zn_bind"/>
    <property type="match status" value="1"/>
</dbReference>
<dbReference type="GO" id="GO:0009378">
    <property type="term" value="F:four-way junction helicase activity"/>
    <property type="evidence" value="ECO:0007669"/>
    <property type="project" value="TreeGrafter"/>
</dbReference>
<dbReference type="Pfam" id="PF00270">
    <property type="entry name" value="DEAD"/>
    <property type="match status" value="1"/>
</dbReference>
<evidence type="ECO:0000313" key="18">
    <source>
        <dbReference type="Proteomes" id="UP000193689"/>
    </source>
</evidence>
<gene>
    <name evidence="17" type="ORF">BCR38DRAFT_525239</name>
</gene>
<evidence type="ECO:0000256" key="11">
    <source>
        <dbReference type="ARBA" id="ARBA00034808"/>
    </source>
</evidence>
<dbReference type="GO" id="GO:0005737">
    <property type="term" value="C:cytoplasm"/>
    <property type="evidence" value="ECO:0007669"/>
    <property type="project" value="TreeGrafter"/>
</dbReference>
<dbReference type="GO" id="GO:0005634">
    <property type="term" value="C:nucleus"/>
    <property type="evidence" value="ECO:0007669"/>
    <property type="project" value="UniProtKB-SubCell"/>
</dbReference>
<dbReference type="InterPro" id="IPR027417">
    <property type="entry name" value="P-loop_NTPase"/>
</dbReference>
<dbReference type="PROSITE" id="PS51192">
    <property type="entry name" value="HELICASE_ATP_BIND_1"/>
    <property type="match status" value="1"/>
</dbReference>
<keyword evidence="5" id="KW-0347">Helicase</keyword>
<dbReference type="InterPro" id="IPR004589">
    <property type="entry name" value="DNA_helicase_ATP-dep_RecQ"/>
</dbReference>
<evidence type="ECO:0000259" key="14">
    <source>
        <dbReference type="PROSITE" id="PS50967"/>
    </source>
</evidence>
<feature type="compositionally biased region" description="Basic and acidic residues" evidence="13">
    <location>
        <begin position="485"/>
        <end position="496"/>
    </location>
</feature>
<feature type="region of interest" description="Disordered" evidence="13">
    <location>
        <begin position="240"/>
        <end position="279"/>
    </location>
</feature>
<feature type="compositionally biased region" description="Basic residues" evidence="13">
    <location>
        <begin position="796"/>
        <end position="805"/>
    </location>
</feature>
<keyword evidence="18" id="KW-1185">Reference proteome</keyword>
<dbReference type="SUPFAM" id="SSF52540">
    <property type="entry name" value="P-loop containing nucleoside triphosphate hydrolases"/>
    <property type="match status" value="1"/>
</dbReference>
<dbReference type="FunFam" id="3.40.50.300:FF:001975">
    <property type="entry name" value="ATP-dependent DNA helicase"/>
    <property type="match status" value="1"/>
</dbReference>
<evidence type="ECO:0000256" key="13">
    <source>
        <dbReference type="SAM" id="MobiDB-lite"/>
    </source>
</evidence>
<feature type="region of interest" description="Disordered" evidence="13">
    <location>
        <begin position="294"/>
        <end position="505"/>
    </location>
</feature>
<dbReference type="InterPro" id="IPR011545">
    <property type="entry name" value="DEAD/DEAH_box_helicase_dom"/>
</dbReference>
<feature type="compositionally biased region" description="Polar residues" evidence="13">
    <location>
        <begin position="173"/>
        <end position="184"/>
    </location>
</feature>
<dbReference type="Pfam" id="PF09382">
    <property type="entry name" value="RQC"/>
    <property type="match status" value="1"/>
</dbReference>
<feature type="compositionally biased region" description="Polar residues" evidence="13">
    <location>
        <begin position="46"/>
        <end position="69"/>
    </location>
</feature>
<dbReference type="InterPro" id="IPR010997">
    <property type="entry name" value="HRDC-like_sf"/>
</dbReference>
<accession>A0A1Y2DSG3</accession>
<feature type="domain" description="Helicase ATP-binding" evidence="15">
    <location>
        <begin position="910"/>
        <end position="1091"/>
    </location>
</feature>
<dbReference type="SUPFAM" id="SSF47819">
    <property type="entry name" value="HRDC-like"/>
    <property type="match status" value="1"/>
</dbReference>
<evidence type="ECO:0000256" key="12">
    <source>
        <dbReference type="SAM" id="Coils"/>
    </source>
</evidence>
<keyword evidence="6" id="KW-0067">ATP-binding</keyword>
<dbReference type="InterPro" id="IPR001650">
    <property type="entry name" value="Helicase_C-like"/>
</dbReference>
<evidence type="ECO:0000256" key="7">
    <source>
        <dbReference type="ARBA" id="ARBA00023125"/>
    </source>
</evidence>
<feature type="compositionally biased region" description="Basic and acidic residues" evidence="13">
    <location>
        <begin position="366"/>
        <end position="379"/>
    </location>
</feature>
<feature type="domain" description="Helicase C-terminal" evidence="16">
    <location>
        <begin position="1099"/>
        <end position="1264"/>
    </location>
</feature>
<feature type="coiled-coil region" evidence="12">
    <location>
        <begin position="564"/>
        <end position="598"/>
    </location>
</feature>
<feature type="domain" description="HRDC" evidence="14">
    <location>
        <begin position="1537"/>
        <end position="1620"/>
    </location>
</feature>
<feature type="region of interest" description="Disordered" evidence="13">
    <location>
        <begin position="38"/>
        <end position="71"/>
    </location>
</feature>
<dbReference type="GO" id="GO:0000724">
    <property type="term" value="P:double-strand break repair via homologous recombination"/>
    <property type="evidence" value="ECO:0007669"/>
    <property type="project" value="TreeGrafter"/>
</dbReference>
<feature type="compositionally biased region" description="Low complexity" evidence="13">
    <location>
        <begin position="1688"/>
        <end position="1708"/>
    </location>
</feature>
<keyword evidence="4" id="KW-0378">Hydrolase</keyword>
<dbReference type="PROSITE" id="PS51194">
    <property type="entry name" value="HELICASE_CTER"/>
    <property type="match status" value="1"/>
</dbReference>
<dbReference type="CDD" id="cd17920">
    <property type="entry name" value="DEXHc_RecQ"/>
    <property type="match status" value="1"/>
</dbReference>
<feature type="compositionally biased region" description="Basic and acidic residues" evidence="13">
    <location>
        <begin position="429"/>
        <end position="442"/>
    </location>
</feature>
<feature type="compositionally biased region" description="Acidic residues" evidence="13">
    <location>
        <begin position="1474"/>
        <end position="1483"/>
    </location>
</feature>
<feature type="compositionally biased region" description="Low complexity" evidence="13">
    <location>
        <begin position="1415"/>
        <end position="1430"/>
    </location>
</feature>
<dbReference type="PROSITE" id="PS00690">
    <property type="entry name" value="DEAH_ATP_HELICASE"/>
    <property type="match status" value="1"/>
</dbReference>
<dbReference type="EMBL" id="MCFJ01000009">
    <property type="protein sequence ID" value="ORY62198.1"/>
    <property type="molecule type" value="Genomic_DNA"/>
</dbReference>
<dbReference type="PANTHER" id="PTHR13710">
    <property type="entry name" value="DNA HELICASE RECQ FAMILY MEMBER"/>
    <property type="match status" value="1"/>
</dbReference>
<feature type="region of interest" description="Disordered" evidence="13">
    <location>
        <begin position="1656"/>
        <end position="1776"/>
    </location>
</feature>
<keyword evidence="12" id="KW-0175">Coiled coil</keyword>
<comment type="caution">
    <text evidence="17">The sequence shown here is derived from an EMBL/GenBank/DDBJ whole genome shotgun (WGS) entry which is preliminary data.</text>
</comment>
<dbReference type="Pfam" id="PF00271">
    <property type="entry name" value="Helicase_C"/>
    <property type="match status" value="1"/>
</dbReference>
<dbReference type="GO" id="GO:0005694">
    <property type="term" value="C:chromosome"/>
    <property type="evidence" value="ECO:0007669"/>
    <property type="project" value="TreeGrafter"/>
</dbReference>
<protein>
    <recommendedName>
        <fullName evidence="11">DNA 3'-5' helicase</fullName>
        <ecNumber evidence="11">5.6.2.4</ecNumber>
    </recommendedName>
</protein>
<dbReference type="Gene3D" id="1.10.150.80">
    <property type="entry name" value="HRDC domain"/>
    <property type="match status" value="1"/>
</dbReference>
<feature type="compositionally biased region" description="Acidic residues" evidence="13">
    <location>
        <begin position="270"/>
        <end position="279"/>
    </location>
</feature>
<feature type="compositionally biased region" description="Gly residues" evidence="13">
    <location>
        <begin position="1756"/>
        <end position="1776"/>
    </location>
</feature>
<dbReference type="InterPro" id="IPR014001">
    <property type="entry name" value="Helicase_ATP-bd"/>
</dbReference>
<organism evidence="17 18">
    <name type="scientific">Pseudomassariella vexata</name>
    <dbReference type="NCBI Taxonomy" id="1141098"/>
    <lineage>
        <taxon>Eukaryota</taxon>
        <taxon>Fungi</taxon>
        <taxon>Dikarya</taxon>
        <taxon>Ascomycota</taxon>
        <taxon>Pezizomycotina</taxon>
        <taxon>Sordariomycetes</taxon>
        <taxon>Xylariomycetidae</taxon>
        <taxon>Amphisphaeriales</taxon>
        <taxon>Pseudomassariaceae</taxon>
        <taxon>Pseudomassariella</taxon>
    </lineage>
</organism>
<dbReference type="GO" id="GO:0005524">
    <property type="term" value="F:ATP binding"/>
    <property type="evidence" value="ECO:0007669"/>
    <property type="project" value="UniProtKB-KW"/>
</dbReference>
<dbReference type="SMART" id="SM00956">
    <property type="entry name" value="RQC"/>
    <property type="match status" value="1"/>
</dbReference>
<comment type="catalytic activity">
    <reaction evidence="10">
        <text>Couples ATP hydrolysis with the unwinding of duplex DNA by translocating in the 3'-5' direction.</text>
        <dbReference type="EC" id="5.6.2.4"/>
    </reaction>
</comment>
<comment type="subcellular location">
    <subcellularLocation>
        <location evidence="1">Nucleus</location>
    </subcellularLocation>
</comment>
<feature type="compositionally biased region" description="Polar residues" evidence="13">
    <location>
        <begin position="665"/>
        <end position="677"/>
    </location>
</feature>
<dbReference type="GO" id="GO:0016787">
    <property type="term" value="F:hydrolase activity"/>
    <property type="evidence" value="ECO:0007669"/>
    <property type="project" value="UniProtKB-KW"/>
</dbReference>
<feature type="compositionally biased region" description="Basic and acidic residues" evidence="13">
    <location>
        <begin position="240"/>
        <end position="251"/>
    </location>
</feature>
<keyword evidence="7" id="KW-0238">DNA-binding</keyword>
<dbReference type="GO" id="GO:0006260">
    <property type="term" value="P:DNA replication"/>
    <property type="evidence" value="ECO:0007669"/>
    <property type="project" value="InterPro"/>
</dbReference>
<dbReference type="InterPro" id="IPR036388">
    <property type="entry name" value="WH-like_DNA-bd_sf"/>
</dbReference>
<dbReference type="SMART" id="SM00490">
    <property type="entry name" value="HELICc"/>
    <property type="match status" value="1"/>
</dbReference>
<evidence type="ECO:0000256" key="4">
    <source>
        <dbReference type="ARBA" id="ARBA00022801"/>
    </source>
</evidence>
<dbReference type="InterPro" id="IPR002121">
    <property type="entry name" value="HRDC_dom"/>
</dbReference>
<name>A0A1Y2DSG3_9PEZI</name>
<evidence type="ECO:0000256" key="6">
    <source>
        <dbReference type="ARBA" id="ARBA00022840"/>
    </source>
</evidence>
<feature type="compositionally biased region" description="Acidic residues" evidence="13">
    <location>
        <begin position="756"/>
        <end position="772"/>
    </location>
</feature>
<evidence type="ECO:0000256" key="8">
    <source>
        <dbReference type="ARBA" id="ARBA00023235"/>
    </source>
</evidence>
<dbReference type="InterPro" id="IPR018982">
    <property type="entry name" value="RQC_domain"/>
</dbReference>
<dbReference type="InterPro" id="IPR032284">
    <property type="entry name" value="RecQ_Zn-bd"/>
</dbReference>
<proteinExistence type="inferred from homology"/>
<evidence type="ECO:0000256" key="10">
    <source>
        <dbReference type="ARBA" id="ARBA00034617"/>
    </source>
</evidence>
<dbReference type="InterPro" id="IPR002464">
    <property type="entry name" value="DNA/RNA_helicase_DEAH_CS"/>
</dbReference>
<dbReference type="NCBIfam" id="TIGR00614">
    <property type="entry name" value="recQ_fam"/>
    <property type="match status" value="1"/>
</dbReference>
<evidence type="ECO:0000259" key="16">
    <source>
        <dbReference type="PROSITE" id="PS51194"/>
    </source>
</evidence>
<keyword evidence="8" id="KW-0413">Isomerase</keyword>
<evidence type="ECO:0000256" key="3">
    <source>
        <dbReference type="ARBA" id="ARBA00022741"/>
    </source>
</evidence>
<dbReference type="SMART" id="SM00487">
    <property type="entry name" value="DEXDc"/>
    <property type="match status" value="1"/>
</dbReference>
<dbReference type="GeneID" id="63781526"/>
<dbReference type="CDD" id="cd18794">
    <property type="entry name" value="SF2_C_RecQ"/>
    <property type="match status" value="1"/>
</dbReference>
<comment type="similarity">
    <text evidence="2">Belongs to the helicase family. RecQ subfamily.</text>
</comment>
<dbReference type="OrthoDB" id="10261556at2759"/>
<dbReference type="PANTHER" id="PTHR13710:SF153">
    <property type="entry name" value="RECQ-LIKE DNA HELICASE BLM"/>
    <property type="match status" value="1"/>
</dbReference>
<evidence type="ECO:0000256" key="9">
    <source>
        <dbReference type="ARBA" id="ARBA00023242"/>
    </source>
</evidence>